<accession>A0A843TZ34</accession>
<reference evidence="1" key="1">
    <citation type="submission" date="2017-07" db="EMBL/GenBank/DDBJ databases">
        <title>Taro Niue Genome Assembly and Annotation.</title>
        <authorList>
            <person name="Atibalentja N."/>
            <person name="Keating K."/>
            <person name="Fields C.J."/>
        </authorList>
    </citation>
    <scope>NUCLEOTIDE SEQUENCE</scope>
    <source>
        <strain evidence="1">Niue_2</strain>
        <tissue evidence="1">Leaf</tissue>
    </source>
</reference>
<evidence type="ECO:0000313" key="2">
    <source>
        <dbReference type="Proteomes" id="UP000652761"/>
    </source>
</evidence>
<dbReference type="EMBL" id="NMUH01000218">
    <property type="protein sequence ID" value="MQL74663.1"/>
    <property type="molecule type" value="Genomic_DNA"/>
</dbReference>
<dbReference type="Proteomes" id="UP000652761">
    <property type="component" value="Unassembled WGS sequence"/>
</dbReference>
<feature type="non-terminal residue" evidence="1">
    <location>
        <position position="1"/>
    </location>
</feature>
<keyword evidence="2" id="KW-1185">Reference proteome</keyword>
<protein>
    <submittedName>
        <fullName evidence="1">Uncharacterized protein</fullName>
    </submittedName>
</protein>
<organism evidence="1 2">
    <name type="scientific">Colocasia esculenta</name>
    <name type="common">Wild taro</name>
    <name type="synonym">Arum esculentum</name>
    <dbReference type="NCBI Taxonomy" id="4460"/>
    <lineage>
        <taxon>Eukaryota</taxon>
        <taxon>Viridiplantae</taxon>
        <taxon>Streptophyta</taxon>
        <taxon>Embryophyta</taxon>
        <taxon>Tracheophyta</taxon>
        <taxon>Spermatophyta</taxon>
        <taxon>Magnoliopsida</taxon>
        <taxon>Liliopsida</taxon>
        <taxon>Araceae</taxon>
        <taxon>Aroideae</taxon>
        <taxon>Colocasieae</taxon>
        <taxon>Colocasia</taxon>
    </lineage>
</organism>
<dbReference type="AlphaFoldDB" id="A0A843TZ34"/>
<comment type="caution">
    <text evidence="1">The sequence shown here is derived from an EMBL/GenBank/DDBJ whole genome shotgun (WGS) entry which is preliminary data.</text>
</comment>
<name>A0A843TZ34_COLES</name>
<proteinExistence type="predicted"/>
<sequence length="61" mass="6863">MISRGDSKPLCNFLPFWKRFGVDLGEQAAARSYKGLNRIKMGKRRDCGGCGEDPEEKVDPM</sequence>
<gene>
    <name evidence="1" type="ORF">Taro_007035</name>
</gene>
<evidence type="ECO:0000313" key="1">
    <source>
        <dbReference type="EMBL" id="MQL74663.1"/>
    </source>
</evidence>